<comment type="caution">
    <text evidence="2">The sequence shown here is derived from an EMBL/GenBank/DDBJ whole genome shotgun (WGS) entry which is preliminary data.</text>
</comment>
<name>A0AA87ZWA3_FICCA</name>
<evidence type="ECO:0000313" key="2">
    <source>
        <dbReference type="EMBL" id="GMN40095.1"/>
    </source>
</evidence>
<evidence type="ECO:0000313" key="3">
    <source>
        <dbReference type="Proteomes" id="UP001187192"/>
    </source>
</evidence>
<dbReference type="EMBL" id="BTGU01000010">
    <property type="protein sequence ID" value="GMN40095.1"/>
    <property type="molecule type" value="Genomic_DNA"/>
</dbReference>
<proteinExistence type="predicted"/>
<organism evidence="2 3">
    <name type="scientific">Ficus carica</name>
    <name type="common">Common fig</name>
    <dbReference type="NCBI Taxonomy" id="3494"/>
    <lineage>
        <taxon>Eukaryota</taxon>
        <taxon>Viridiplantae</taxon>
        <taxon>Streptophyta</taxon>
        <taxon>Embryophyta</taxon>
        <taxon>Tracheophyta</taxon>
        <taxon>Spermatophyta</taxon>
        <taxon>Magnoliopsida</taxon>
        <taxon>eudicotyledons</taxon>
        <taxon>Gunneridae</taxon>
        <taxon>Pentapetalae</taxon>
        <taxon>rosids</taxon>
        <taxon>fabids</taxon>
        <taxon>Rosales</taxon>
        <taxon>Moraceae</taxon>
        <taxon>Ficeae</taxon>
        <taxon>Ficus</taxon>
    </lineage>
</organism>
<evidence type="ECO:0000256" key="1">
    <source>
        <dbReference type="SAM" id="MobiDB-lite"/>
    </source>
</evidence>
<dbReference type="AlphaFoldDB" id="A0AA87ZWA3"/>
<sequence length="118" mass="12513">MINAATVDESVAAEEGEVGDRNGRQSCSGRSLLVASGAPARSRNRTRGFSTMNRNPPRCRSRVSWSSVHAGFLVNERDLLSTDLASAGVPWVPVRSTGAALGWPATMAAELRRETTAG</sequence>
<gene>
    <name evidence="2" type="ORF">TIFTF001_009326</name>
</gene>
<dbReference type="Proteomes" id="UP001187192">
    <property type="component" value="Unassembled WGS sequence"/>
</dbReference>
<keyword evidence="3" id="KW-1185">Reference proteome</keyword>
<protein>
    <submittedName>
        <fullName evidence="2">Uncharacterized protein</fullName>
    </submittedName>
</protein>
<feature type="region of interest" description="Disordered" evidence="1">
    <location>
        <begin position="1"/>
        <end position="61"/>
    </location>
</feature>
<accession>A0AA87ZWA3</accession>
<reference evidence="2" key="1">
    <citation type="submission" date="2023-07" db="EMBL/GenBank/DDBJ databases">
        <title>draft genome sequence of fig (Ficus carica).</title>
        <authorList>
            <person name="Takahashi T."/>
            <person name="Nishimura K."/>
        </authorList>
    </citation>
    <scope>NUCLEOTIDE SEQUENCE</scope>
</reference>